<evidence type="ECO:0000259" key="3">
    <source>
        <dbReference type="PROSITE" id="PS51471"/>
    </source>
</evidence>
<dbReference type="Gene3D" id="2.60.120.330">
    <property type="entry name" value="B-lactam Antibiotic, Isopenicillin N Synthase, Chain"/>
    <property type="match status" value="1"/>
</dbReference>
<organism evidence="4 5">
    <name type="scientific">Saccharata proteae CBS 121410</name>
    <dbReference type="NCBI Taxonomy" id="1314787"/>
    <lineage>
        <taxon>Eukaryota</taxon>
        <taxon>Fungi</taxon>
        <taxon>Dikarya</taxon>
        <taxon>Ascomycota</taxon>
        <taxon>Pezizomycotina</taxon>
        <taxon>Dothideomycetes</taxon>
        <taxon>Dothideomycetes incertae sedis</taxon>
        <taxon>Botryosphaeriales</taxon>
        <taxon>Saccharataceae</taxon>
        <taxon>Saccharata</taxon>
    </lineage>
</organism>
<feature type="non-terminal residue" evidence="4">
    <location>
        <position position="1"/>
    </location>
</feature>
<dbReference type="InterPro" id="IPR027443">
    <property type="entry name" value="IPNS-like_sf"/>
</dbReference>
<reference evidence="4" key="1">
    <citation type="journal article" date="2020" name="Stud. Mycol.">
        <title>101 Dothideomycetes genomes: a test case for predicting lifestyles and emergence of pathogens.</title>
        <authorList>
            <person name="Haridas S."/>
            <person name="Albert R."/>
            <person name="Binder M."/>
            <person name="Bloem J."/>
            <person name="Labutti K."/>
            <person name="Salamov A."/>
            <person name="Andreopoulos B."/>
            <person name="Baker S."/>
            <person name="Barry K."/>
            <person name="Bills G."/>
            <person name="Bluhm B."/>
            <person name="Cannon C."/>
            <person name="Castanera R."/>
            <person name="Culley D."/>
            <person name="Daum C."/>
            <person name="Ezra D."/>
            <person name="Gonzalez J."/>
            <person name="Henrissat B."/>
            <person name="Kuo A."/>
            <person name="Liang C."/>
            <person name="Lipzen A."/>
            <person name="Lutzoni F."/>
            <person name="Magnuson J."/>
            <person name="Mondo S."/>
            <person name="Nolan M."/>
            <person name="Ohm R."/>
            <person name="Pangilinan J."/>
            <person name="Park H.-J."/>
            <person name="Ramirez L."/>
            <person name="Alfaro M."/>
            <person name="Sun H."/>
            <person name="Tritt A."/>
            <person name="Yoshinaga Y."/>
            <person name="Zwiers L.-H."/>
            <person name="Turgeon B."/>
            <person name="Goodwin S."/>
            <person name="Spatafora J."/>
            <person name="Crous P."/>
            <person name="Grigoriev I."/>
        </authorList>
    </citation>
    <scope>NUCLEOTIDE SEQUENCE</scope>
    <source>
        <strain evidence="4">CBS 121410</strain>
    </source>
</reference>
<dbReference type="InterPro" id="IPR026992">
    <property type="entry name" value="DIOX_N"/>
</dbReference>
<dbReference type="SUPFAM" id="SSF51197">
    <property type="entry name" value="Clavaminate synthase-like"/>
    <property type="match status" value="1"/>
</dbReference>
<dbReference type="Pfam" id="PF14226">
    <property type="entry name" value="DIOX_N"/>
    <property type="match status" value="1"/>
</dbReference>
<dbReference type="PANTHER" id="PTHR47990">
    <property type="entry name" value="2-OXOGLUTARATE (2OG) AND FE(II)-DEPENDENT OXYGENASE SUPERFAMILY PROTEIN-RELATED"/>
    <property type="match status" value="1"/>
</dbReference>
<protein>
    <submittedName>
        <fullName evidence="4">Clavaminate synthase-like protein</fullName>
    </submittedName>
</protein>
<dbReference type="InterPro" id="IPR050231">
    <property type="entry name" value="Iron_ascorbate_oxido_reductase"/>
</dbReference>
<dbReference type="AlphaFoldDB" id="A0A9P4HP96"/>
<dbReference type="Pfam" id="PF03171">
    <property type="entry name" value="2OG-FeII_Oxy"/>
    <property type="match status" value="1"/>
</dbReference>
<evidence type="ECO:0000313" key="4">
    <source>
        <dbReference type="EMBL" id="KAF2085359.1"/>
    </source>
</evidence>
<proteinExistence type="inferred from homology"/>
<accession>A0A9P4HP96</accession>
<feature type="domain" description="Fe2OG dioxygenase" evidence="3">
    <location>
        <begin position="196"/>
        <end position="317"/>
    </location>
</feature>
<comment type="caution">
    <text evidence="4">The sequence shown here is derived from an EMBL/GenBank/DDBJ whole genome shotgun (WGS) entry which is preliminary data.</text>
</comment>
<dbReference type="PROSITE" id="PS51471">
    <property type="entry name" value="FE2OG_OXY"/>
    <property type="match status" value="1"/>
</dbReference>
<evidence type="ECO:0000256" key="2">
    <source>
        <dbReference type="RuleBase" id="RU003682"/>
    </source>
</evidence>
<keyword evidence="5" id="KW-1185">Reference proteome</keyword>
<gene>
    <name evidence="4" type="ORF">K490DRAFT_19605</name>
</gene>
<comment type="similarity">
    <text evidence="1 2">Belongs to the iron/ascorbate-dependent oxidoreductase family.</text>
</comment>
<dbReference type="InterPro" id="IPR044861">
    <property type="entry name" value="IPNS-like_FE2OG_OXY"/>
</dbReference>
<evidence type="ECO:0000313" key="5">
    <source>
        <dbReference type="Proteomes" id="UP000799776"/>
    </source>
</evidence>
<name>A0A9P4HP96_9PEZI</name>
<dbReference type="FunFam" id="2.60.120.330:FF:000045">
    <property type="entry name" value="Oxidoreductase, 2OG-Fe(II) oxygenase family, putative"/>
    <property type="match status" value="1"/>
</dbReference>
<keyword evidence="2" id="KW-0479">Metal-binding</keyword>
<keyword evidence="2" id="KW-0408">Iron</keyword>
<evidence type="ECO:0000256" key="1">
    <source>
        <dbReference type="ARBA" id="ARBA00008056"/>
    </source>
</evidence>
<dbReference type="Proteomes" id="UP000799776">
    <property type="component" value="Unassembled WGS sequence"/>
</dbReference>
<dbReference type="GO" id="GO:0046872">
    <property type="term" value="F:metal ion binding"/>
    <property type="evidence" value="ECO:0007669"/>
    <property type="project" value="UniProtKB-KW"/>
</dbReference>
<sequence>FPDIPPFPSDVPTAPLLRISLAKLLQEDADELDRLWQACCDLGFFYIDLRSDGAANGHEGSAGSANVSINGTQLLRDADELFEVQKKFFELPVEEKLKYDFSEKGLYHGYKGYGATNIDIKGNKDRNEFYNISKDDIIGVTPPLPAPSALDPDRPLLRSFINNSHALTILVLSILNDRLSLPPNTLPSLHRLNAVAGDQVRFIRAPPQPPDDRKITLGEHTDFGSVTVLFNRVGGLQVRLPKYVQPILPASHNGADTADQENWAYVVPVAGHAIVNLGDAIVKFTAGLLRSNIHRVVNPPGAQADTTRYSLVYFSRPEDEVVLRTVGGSRLVEEQKERLGLEEGEGEGVTAKVWINRRAMARR</sequence>
<dbReference type="InterPro" id="IPR005123">
    <property type="entry name" value="Oxoglu/Fe-dep_dioxygenase_dom"/>
</dbReference>
<dbReference type="GO" id="GO:0044283">
    <property type="term" value="P:small molecule biosynthetic process"/>
    <property type="evidence" value="ECO:0007669"/>
    <property type="project" value="UniProtKB-ARBA"/>
</dbReference>
<feature type="non-terminal residue" evidence="4">
    <location>
        <position position="363"/>
    </location>
</feature>
<dbReference type="OrthoDB" id="288590at2759"/>
<dbReference type="GO" id="GO:0016491">
    <property type="term" value="F:oxidoreductase activity"/>
    <property type="evidence" value="ECO:0007669"/>
    <property type="project" value="UniProtKB-KW"/>
</dbReference>
<dbReference type="EMBL" id="ML978731">
    <property type="protein sequence ID" value="KAF2085359.1"/>
    <property type="molecule type" value="Genomic_DNA"/>
</dbReference>
<keyword evidence="2" id="KW-0560">Oxidoreductase</keyword>